<keyword evidence="3" id="KW-0862">Zinc</keyword>
<evidence type="ECO:0000256" key="1">
    <source>
        <dbReference type="ARBA" id="ARBA00022723"/>
    </source>
</evidence>
<dbReference type="Pfam" id="PF01105">
    <property type="entry name" value="EMP24_GP25L"/>
    <property type="match status" value="1"/>
</dbReference>
<keyword evidence="10" id="KW-1185">Reference proteome</keyword>
<name>A0AAF5CY81_STRER</name>
<dbReference type="SMART" id="SM01190">
    <property type="entry name" value="EMP24_GP25L"/>
    <property type="match status" value="1"/>
</dbReference>
<keyword evidence="6" id="KW-1133">Transmembrane helix</keyword>
<keyword evidence="2 4" id="KW-0863">Zinc-finger</keyword>
<dbReference type="AlphaFoldDB" id="A0AAF5CY81"/>
<feature type="transmembrane region" description="Helical" evidence="6">
    <location>
        <begin position="6"/>
        <end position="26"/>
    </location>
</feature>
<dbReference type="Gene3D" id="3.30.160.60">
    <property type="entry name" value="Classic Zinc Finger"/>
    <property type="match status" value="1"/>
</dbReference>
<organism evidence="10 11">
    <name type="scientific">Strongyloides stercoralis</name>
    <name type="common">Threadworm</name>
    <dbReference type="NCBI Taxonomy" id="6248"/>
    <lineage>
        <taxon>Eukaryota</taxon>
        <taxon>Metazoa</taxon>
        <taxon>Ecdysozoa</taxon>
        <taxon>Nematoda</taxon>
        <taxon>Chromadorea</taxon>
        <taxon>Rhabditida</taxon>
        <taxon>Tylenchina</taxon>
        <taxon>Panagrolaimomorpha</taxon>
        <taxon>Strongyloidoidea</taxon>
        <taxon>Strongyloididae</taxon>
        <taxon>Strongyloides</taxon>
    </lineage>
</organism>
<accession>A0AAF5CY81</accession>
<dbReference type="SMART" id="SM00336">
    <property type="entry name" value="BBOX"/>
    <property type="match status" value="1"/>
</dbReference>
<evidence type="ECO:0000256" key="3">
    <source>
        <dbReference type="ARBA" id="ARBA00022833"/>
    </source>
</evidence>
<keyword evidence="6" id="KW-0812">Transmembrane</keyword>
<dbReference type="Gene3D" id="3.30.40.10">
    <property type="entry name" value="Zinc/RING finger domain, C3HC4 (zinc finger)"/>
    <property type="match status" value="1"/>
</dbReference>
<keyword evidence="6" id="KW-0472">Membrane</keyword>
<dbReference type="GO" id="GO:0044325">
    <property type="term" value="F:transmembrane transporter binding"/>
    <property type="evidence" value="ECO:0007669"/>
    <property type="project" value="TreeGrafter"/>
</dbReference>
<dbReference type="PROSITE" id="PS50089">
    <property type="entry name" value="ZF_RING_2"/>
    <property type="match status" value="1"/>
</dbReference>
<dbReference type="InterPro" id="IPR009038">
    <property type="entry name" value="GOLD_dom"/>
</dbReference>
<evidence type="ECO:0000256" key="6">
    <source>
        <dbReference type="SAM" id="Phobius"/>
    </source>
</evidence>
<keyword evidence="1" id="KW-0479">Metal-binding</keyword>
<feature type="coiled-coil region" evidence="5">
    <location>
        <begin position="576"/>
        <end position="629"/>
    </location>
</feature>
<dbReference type="InterPro" id="IPR013083">
    <property type="entry name" value="Znf_RING/FYVE/PHD"/>
</dbReference>
<dbReference type="WBParaSite" id="TCONS_00003676.p1">
    <property type="protein sequence ID" value="TCONS_00003676.p1"/>
    <property type="gene ID" value="XLOC_000115"/>
</dbReference>
<dbReference type="PANTHER" id="PTHR22635">
    <property type="entry name" value="RING FINGER PROTEIN 207"/>
    <property type="match status" value="1"/>
</dbReference>
<dbReference type="PROSITE" id="PS50866">
    <property type="entry name" value="GOLD"/>
    <property type="match status" value="1"/>
</dbReference>
<dbReference type="PROSITE" id="PS50119">
    <property type="entry name" value="ZF_BBOX"/>
    <property type="match status" value="1"/>
</dbReference>
<evidence type="ECO:0000259" key="7">
    <source>
        <dbReference type="PROSITE" id="PS50089"/>
    </source>
</evidence>
<dbReference type="GO" id="GO:0030544">
    <property type="term" value="F:Hsp70 protein binding"/>
    <property type="evidence" value="ECO:0007669"/>
    <property type="project" value="InterPro"/>
</dbReference>
<dbReference type="GO" id="GO:0048471">
    <property type="term" value="C:perinuclear region of cytoplasm"/>
    <property type="evidence" value="ECO:0007669"/>
    <property type="project" value="TreeGrafter"/>
</dbReference>
<keyword evidence="5" id="KW-0175">Coiled coil</keyword>
<reference evidence="11" key="1">
    <citation type="submission" date="2024-02" db="UniProtKB">
        <authorList>
            <consortium name="WormBaseParasite"/>
        </authorList>
    </citation>
    <scope>IDENTIFICATION</scope>
</reference>
<dbReference type="InterPro" id="IPR000315">
    <property type="entry name" value="Znf_B-box"/>
</dbReference>
<dbReference type="PANTHER" id="PTHR22635:SF0">
    <property type="entry name" value="RING FINGER PROTEIN 207"/>
    <property type="match status" value="1"/>
</dbReference>
<dbReference type="InterPro" id="IPR001841">
    <property type="entry name" value="Znf_RING"/>
</dbReference>
<protein>
    <submittedName>
        <fullName evidence="11">GOLD domain-containing protein</fullName>
    </submittedName>
</protein>
<dbReference type="InterPro" id="IPR039320">
    <property type="entry name" value="RNF207"/>
</dbReference>
<dbReference type="Pfam" id="PF00643">
    <property type="entry name" value="zf-B_box"/>
    <property type="match status" value="1"/>
</dbReference>
<feature type="domain" description="B box-type" evidence="8">
    <location>
        <begin position="277"/>
        <end position="324"/>
    </location>
</feature>
<evidence type="ECO:0000313" key="11">
    <source>
        <dbReference type="WBParaSite" id="TCONS_00003676.p1"/>
    </source>
</evidence>
<evidence type="ECO:0000313" key="10">
    <source>
        <dbReference type="Proteomes" id="UP000035681"/>
    </source>
</evidence>
<feature type="transmembrane region" description="Helical" evidence="6">
    <location>
        <begin position="177"/>
        <end position="196"/>
    </location>
</feature>
<evidence type="ECO:0000256" key="4">
    <source>
        <dbReference type="PROSITE-ProRule" id="PRU00024"/>
    </source>
</evidence>
<dbReference type="GO" id="GO:0008270">
    <property type="term" value="F:zinc ion binding"/>
    <property type="evidence" value="ECO:0007669"/>
    <property type="project" value="UniProtKB-KW"/>
</dbReference>
<feature type="coiled-coil region" evidence="5">
    <location>
        <begin position="377"/>
        <end position="462"/>
    </location>
</feature>
<dbReference type="CDD" id="cd19814">
    <property type="entry name" value="Bbox1_RNF207-like"/>
    <property type="match status" value="1"/>
</dbReference>
<evidence type="ECO:0000259" key="8">
    <source>
        <dbReference type="PROSITE" id="PS50119"/>
    </source>
</evidence>
<evidence type="ECO:0000256" key="5">
    <source>
        <dbReference type="SAM" id="Coils"/>
    </source>
</evidence>
<dbReference type="Gene3D" id="1.20.58.1540">
    <property type="entry name" value="Actin interacting protein 3, C-terminal domain"/>
    <property type="match status" value="1"/>
</dbReference>
<proteinExistence type="predicted"/>
<feature type="domain" description="RING-type" evidence="7">
    <location>
        <begin position="217"/>
        <end position="255"/>
    </location>
</feature>
<feature type="domain" description="GOLD" evidence="9">
    <location>
        <begin position="31"/>
        <end position="119"/>
    </location>
</feature>
<sequence>SYNTFFGLIFLIISLSNSIFGIRFYVKPNDKKCLKEEIHKNVLLTGEYNLHEAIGYTTTVHVTDTRGHTLYKRENFAESSGKFAFTADEYDIFEICFTSHVPASVHNKQDREVSLTLKHGVEAKNYEDLGKAEKLKPIELELRRLEDLAESIVQDFAYMRNREEEMRNTNESTNSRVLYLSLFSMACLLGLSFWQIPSMFSNGGFPYSLEESSPLECPICKVEMVYPMVFGTCHHTICNECSITGKLEAICPLCKAKNSSPPEEDEVMKYIIECSKDETDVCGNCDSIIAPMFFCETCSLPLCSLCRVSTHMAKIFSKHNIIPLEERGKIRGSLMCVNHEQPYILYNLGTSQLLCIGCFNSIPNDQRSQLVNIDVGHKICNEKLDVITQEIKHLQEEIKEHIEMRKRILLELNENYKNSETFINHEYDKVIQKIRDKKQNSLQELKNEKQIKENKINEQLERLIHLQFPIRQNLLTSTIFCSYISKLDFLHMYDRLMKKLNETSHCDIEKLDFTSELTSVTNINFNTLFEDPTQHNQPPDPEMNFPILLPLTTMCPNITDISTESDELLRKIEMPLKSFSLECSNISHELQEAQKDITQRRCLINDTTIDEMIERCKSLKSKIDNHTSLIQSYQPILRQIWQYNLDNVRKEQCTFKTKLDESLHLGNNKTFLDYLTSVVYTVNEKLVKPPDLAPMEKICLEICTIEPDSKTRCEAIEKEEEARKHAQEQKSCIEKIDFINATVKNLKHSKDGIKRKTRKKAKNFLSDHSCILASDERDRNSFKIYTSKGKTNTVSSCESMTSLLDDSEIVGSLRLGGPSSHHTTSIQSISPTSIVLEEEEEVLDSIPPTPDHLKEIIESQESNNVISQSRPSSQLGGTIIDPKIAKQKLLADIKEKVPLQPAVGEDL</sequence>
<dbReference type="SUPFAM" id="SSF57850">
    <property type="entry name" value="RING/U-box"/>
    <property type="match status" value="1"/>
</dbReference>
<dbReference type="Proteomes" id="UP000035681">
    <property type="component" value="Unplaced"/>
</dbReference>
<evidence type="ECO:0000256" key="2">
    <source>
        <dbReference type="ARBA" id="ARBA00022771"/>
    </source>
</evidence>
<evidence type="ECO:0000259" key="9">
    <source>
        <dbReference type="PROSITE" id="PS50866"/>
    </source>
</evidence>